<evidence type="ECO:0000256" key="4">
    <source>
        <dbReference type="ARBA" id="ARBA00022840"/>
    </source>
</evidence>
<keyword evidence="3" id="KW-0547">Nucleotide-binding</keyword>
<evidence type="ECO:0000313" key="7">
    <source>
        <dbReference type="Proteomes" id="UP001596215"/>
    </source>
</evidence>
<dbReference type="InterPro" id="IPR003439">
    <property type="entry name" value="ABC_transporter-like_ATP-bd"/>
</dbReference>
<dbReference type="Gene3D" id="3.40.50.300">
    <property type="entry name" value="P-loop containing nucleotide triphosphate hydrolases"/>
    <property type="match status" value="1"/>
</dbReference>
<evidence type="ECO:0000259" key="5">
    <source>
        <dbReference type="PROSITE" id="PS50893"/>
    </source>
</evidence>
<evidence type="ECO:0000256" key="2">
    <source>
        <dbReference type="ARBA" id="ARBA00022448"/>
    </source>
</evidence>
<accession>A0ABW1VT71</accession>
<dbReference type="PANTHER" id="PTHR42788">
    <property type="entry name" value="TAURINE IMPORT ATP-BINDING PROTEIN-RELATED"/>
    <property type="match status" value="1"/>
</dbReference>
<dbReference type="InterPro" id="IPR003593">
    <property type="entry name" value="AAA+_ATPase"/>
</dbReference>
<evidence type="ECO:0000256" key="1">
    <source>
        <dbReference type="ARBA" id="ARBA00006526"/>
    </source>
</evidence>
<dbReference type="CDD" id="cd03293">
    <property type="entry name" value="ABC_NrtD_SsuB_transporters"/>
    <property type="match status" value="1"/>
</dbReference>
<comment type="similarity">
    <text evidence="1">Belongs to the ABC transporter superfamily. Drug exporter-2 (TC 3.A.1.117) family.</text>
</comment>
<dbReference type="EMBL" id="JBHSUC010000021">
    <property type="protein sequence ID" value="MFC6363158.1"/>
    <property type="molecule type" value="Genomic_DNA"/>
</dbReference>
<dbReference type="Proteomes" id="UP001596215">
    <property type="component" value="Unassembled WGS sequence"/>
</dbReference>
<dbReference type="GO" id="GO:0005524">
    <property type="term" value="F:ATP binding"/>
    <property type="evidence" value="ECO:0007669"/>
    <property type="project" value="UniProtKB-KW"/>
</dbReference>
<dbReference type="Pfam" id="PF00005">
    <property type="entry name" value="ABC_tran"/>
    <property type="match status" value="1"/>
</dbReference>
<evidence type="ECO:0000313" key="6">
    <source>
        <dbReference type="EMBL" id="MFC6363158.1"/>
    </source>
</evidence>
<proteinExistence type="inferred from homology"/>
<reference evidence="7" key="1">
    <citation type="journal article" date="2019" name="Int. J. Syst. Evol. Microbiol.">
        <title>The Global Catalogue of Microorganisms (GCM) 10K type strain sequencing project: providing services to taxonomists for standard genome sequencing and annotation.</title>
        <authorList>
            <consortium name="The Broad Institute Genomics Platform"/>
            <consortium name="The Broad Institute Genome Sequencing Center for Infectious Disease"/>
            <person name="Wu L."/>
            <person name="Ma J."/>
        </authorList>
    </citation>
    <scope>NUCLEOTIDE SEQUENCE [LARGE SCALE GENOMIC DNA]</scope>
    <source>
        <strain evidence="7">CGMCC 4.1530</strain>
    </source>
</reference>
<feature type="domain" description="ABC transporter" evidence="5">
    <location>
        <begin position="13"/>
        <end position="240"/>
    </location>
</feature>
<dbReference type="SUPFAM" id="SSF52540">
    <property type="entry name" value="P-loop containing nucleoside triphosphate hydrolases"/>
    <property type="match status" value="1"/>
</dbReference>
<dbReference type="InterPro" id="IPR050166">
    <property type="entry name" value="ABC_transporter_ATP-bind"/>
</dbReference>
<dbReference type="PROSITE" id="PS50893">
    <property type="entry name" value="ABC_TRANSPORTER_2"/>
    <property type="match status" value="1"/>
</dbReference>
<gene>
    <name evidence="6" type="ORF">ACFP73_13855</name>
</gene>
<dbReference type="InterPro" id="IPR027417">
    <property type="entry name" value="P-loop_NTPase"/>
</dbReference>
<evidence type="ECO:0000256" key="3">
    <source>
        <dbReference type="ARBA" id="ARBA00022741"/>
    </source>
</evidence>
<dbReference type="RefSeq" id="WP_343877123.1">
    <property type="nucleotide sequence ID" value="NZ_BAAAFW010000056.1"/>
</dbReference>
<sequence length="265" mass="29811">MPELTTDLPPPRLEINNLTVRYGDVTALNNVSLQVAEGEFICILGASGCGKSTLFNVVSGLLPASEGHILLQGKDVTHKPGQVGYMLQKDLLLPWRTVLGNITLSAALTRGVRPEDRQQARQLATRYGLGEFLDYYPHALSGGMRQRVAMMRTLAAGKELMLLDEPFGALDAQTRFSMQEWLLQIWRDLRRTILFVTHDVDEAIFLADRIVVMTPRPGRIAEILPVTLPRPRRLDDLTGDTFIQLKRQIMSRLYHDEKNNGGRHE</sequence>
<protein>
    <submittedName>
        <fullName evidence="6">ABC transporter ATP-binding protein</fullName>
    </submittedName>
</protein>
<keyword evidence="4 6" id="KW-0067">ATP-binding</keyword>
<keyword evidence="7" id="KW-1185">Reference proteome</keyword>
<dbReference type="PANTHER" id="PTHR42788:SF2">
    <property type="entry name" value="ABC TRANSPORTER ATP-BINDING PROTEIN"/>
    <property type="match status" value="1"/>
</dbReference>
<keyword evidence="2" id="KW-0813">Transport</keyword>
<comment type="caution">
    <text evidence="6">The sequence shown here is derived from an EMBL/GenBank/DDBJ whole genome shotgun (WGS) entry which is preliminary data.</text>
</comment>
<dbReference type="SMART" id="SM00382">
    <property type="entry name" value="AAA"/>
    <property type="match status" value="1"/>
</dbReference>
<organism evidence="6 7">
    <name type="scientific">Tatumella punctata</name>
    <dbReference type="NCBI Taxonomy" id="399969"/>
    <lineage>
        <taxon>Bacteria</taxon>
        <taxon>Pseudomonadati</taxon>
        <taxon>Pseudomonadota</taxon>
        <taxon>Gammaproteobacteria</taxon>
        <taxon>Enterobacterales</taxon>
        <taxon>Erwiniaceae</taxon>
        <taxon>Tatumella</taxon>
    </lineage>
</organism>
<name>A0ABW1VT71_9GAMM</name>